<dbReference type="RefSeq" id="XP_009174449.1">
    <property type="nucleotide sequence ID" value="XM_009176185.1"/>
</dbReference>
<dbReference type="EMBL" id="KL596940">
    <property type="protein sequence ID" value="KER21794.1"/>
    <property type="molecule type" value="Genomic_DNA"/>
</dbReference>
<keyword evidence="2" id="KW-1185">Reference proteome</keyword>
<dbReference type="OrthoDB" id="73653at2759"/>
<dbReference type="CTD" id="20324122"/>
<evidence type="ECO:0000313" key="1">
    <source>
        <dbReference type="EMBL" id="KER21794.1"/>
    </source>
</evidence>
<dbReference type="Proteomes" id="UP000054324">
    <property type="component" value="Unassembled WGS sequence"/>
</dbReference>
<accession>A0A075A328</accession>
<gene>
    <name evidence="1" type="ORF">T265_09954</name>
</gene>
<dbReference type="KEGG" id="ovi:T265_09954"/>
<reference evidence="1 2" key="1">
    <citation type="submission" date="2013-11" db="EMBL/GenBank/DDBJ databases">
        <title>Opisthorchis viverrini - life in the bile duct.</title>
        <authorList>
            <person name="Young N.D."/>
            <person name="Nagarajan N."/>
            <person name="Lin S.J."/>
            <person name="Korhonen P.K."/>
            <person name="Jex A.R."/>
            <person name="Hall R.S."/>
            <person name="Safavi-Hemami H."/>
            <person name="Kaewkong W."/>
            <person name="Bertrand D."/>
            <person name="Gao S."/>
            <person name="Seet Q."/>
            <person name="Wongkham S."/>
            <person name="Teh B.T."/>
            <person name="Wongkham C."/>
            <person name="Intapan P.M."/>
            <person name="Maleewong W."/>
            <person name="Yang X."/>
            <person name="Hu M."/>
            <person name="Wang Z."/>
            <person name="Hofmann A."/>
            <person name="Sternberg P.W."/>
            <person name="Tan P."/>
            <person name="Wang J."/>
            <person name="Gasser R.B."/>
        </authorList>
    </citation>
    <scope>NUCLEOTIDE SEQUENCE [LARGE SCALE GENOMIC DNA]</scope>
</reference>
<dbReference type="AlphaFoldDB" id="A0A075A328"/>
<evidence type="ECO:0000313" key="2">
    <source>
        <dbReference type="Proteomes" id="UP000054324"/>
    </source>
</evidence>
<proteinExistence type="predicted"/>
<organism evidence="1 2">
    <name type="scientific">Opisthorchis viverrini</name>
    <name type="common">Southeast Asian liver fluke</name>
    <dbReference type="NCBI Taxonomy" id="6198"/>
    <lineage>
        <taxon>Eukaryota</taxon>
        <taxon>Metazoa</taxon>
        <taxon>Spiralia</taxon>
        <taxon>Lophotrochozoa</taxon>
        <taxon>Platyhelminthes</taxon>
        <taxon>Trematoda</taxon>
        <taxon>Digenea</taxon>
        <taxon>Opisthorchiida</taxon>
        <taxon>Opisthorchiata</taxon>
        <taxon>Opisthorchiidae</taxon>
        <taxon>Opisthorchis</taxon>
    </lineage>
</organism>
<protein>
    <submittedName>
        <fullName evidence="1">Uncharacterized protein</fullName>
    </submittedName>
</protein>
<sequence length="94" mass="10898">MPDYGRLLVRSVQPMVTFLPGAILHLISEHTLICKLIWFFDRLTWNPAESLVCDVQLNVLHQAASCFSRYDIRDITIHQLYEYESTCIAISRIS</sequence>
<name>A0A075A328_OPIVI</name>
<dbReference type="GeneID" id="20324122"/>